<sequence length="144" mass="16013">MQLECSYCREVEDLTVCYDQERTVEKTPHLAKKQTGSVIVLRGRVPFSEEEESGQLLKLQCEGCKPVEFVFGRGWQAENPTTGTIFDIDLSAGGDFTGYDQKGGCPVEVLNACATISFVCPAEKISGPVLDNSQLFWRNYCFVI</sequence>
<dbReference type="InterPro" id="IPR008584">
    <property type="entry name" value="CXXC_Zn-binding_euk"/>
</dbReference>
<protein>
    <submittedName>
        <fullName evidence="4">Uncharacterized protein</fullName>
    </submittedName>
</protein>
<evidence type="ECO:0000313" key="4">
    <source>
        <dbReference type="EMBL" id="KAK1376648.1"/>
    </source>
</evidence>
<evidence type="ECO:0000256" key="1">
    <source>
        <dbReference type="ARBA" id="ARBA00007818"/>
    </source>
</evidence>
<dbReference type="GO" id="GO:0008270">
    <property type="term" value="F:zinc ion binding"/>
    <property type="evidence" value="ECO:0007669"/>
    <property type="project" value="TreeGrafter"/>
</dbReference>
<comment type="similarity">
    <text evidence="1">Belongs to the UPF0587 family.</text>
</comment>
<evidence type="ECO:0000313" key="5">
    <source>
        <dbReference type="Proteomes" id="UP001237642"/>
    </source>
</evidence>
<keyword evidence="2" id="KW-0479">Metal-binding</keyword>
<proteinExistence type="inferred from homology"/>
<name>A0AAD8I2D9_9APIA</name>
<organism evidence="4 5">
    <name type="scientific">Heracleum sosnowskyi</name>
    <dbReference type="NCBI Taxonomy" id="360622"/>
    <lineage>
        <taxon>Eukaryota</taxon>
        <taxon>Viridiplantae</taxon>
        <taxon>Streptophyta</taxon>
        <taxon>Embryophyta</taxon>
        <taxon>Tracheophyta</taxon>
        <taxon>Spermatophyta</taxon>
        <taxon>Magnoliopsida</taxon>
        <taxon>eudicotyledons</taxon>
        <taxon>Gunneridae</taxon>
        <taxon>Pentapetalae</taxon>
        <taxon>asterids</taxon>
        <taxon>campanulids</taxon>
        <taxon>Apiales</taxon>
        <taxon>Apiaceae</taxon>
        <taxon>Apioideae</taxon>
        <taxon>apioid superclade</taxon>
        <taxon>Tordylieae</taxon>
        <taxon>Tordyliinae</taxon>
        <taxon>Heracleum</taxon>
    </lineage>
</organism>
<evidence type="ECO:0000256" key="3">
    <source>
        <dbReference type="ARBA" id="ARBA00022833"/>
    </source>
</evidence>
<dbReference type="Proteomes" id="UP001237642">
    <property type="component" value="Unassembled WGS sequence"/>
</dbReference>
<dbReference type="PANTHER" id="PTHR12857:SF0">
    <property type="entry name" value="CXXC MOTIF CONTAINING ZINC BINDING PROTEIN"/>
    <property type="match status" value="1"/>
</dbReference>
<dbReference type="AlphaFoldDB" id="A0AAD8I2D9"/>
<reference evidence="4" key="2">
    <citation type="submission" date="2023-05" db="EMBL/GenBank/DDBJ databases">
        <authorList>
            <person name="Schelkunov M.I."/>
        </authorList>
    </citation>
    <scope>NUCLEOTIDE SEQUENCE</scope>
    <source>
        <strain evidence="4">Hsosn_3</strain>
        <tissue evidence="4">Leaf</tissue>
    </source>
</reference>
<dbReference type="Pfam" id="PF05907">
    <property type="entry name" value="CXXC_Zn-b_euk"/>
    <property type="match status" value="1"/>
</dbReference>
<evidence type="ECO:0000256" key="2">
    <source>
        <dbReference type="ARBA" id="ARBA00022723"/>
    </source>
</evidence>
<dbReference type="SUPFAM" id="SSF141678">
    <property type="entry name" value="MAL13P1.257-like"/>
    <property type="match status" value="1"/>
</dbReference>
<keyword evidence="5" id="KW-1185">Reference proteome</keyword>
<gene>
    <name evidence="4" type="ORF">POM88_032841</name>
</gene>
<comment type="caution">
    <text evidence="4">The sequence shown here is derived from an EMBL/GenBank/DDBJ whole genome shotgun (WGS) entry which is preliminary data.</text>
</comment>
<reference evidence="4" key="1">
    <citation type="submission" date="2023-02" db="EMBL/GenBank/DDBJ databases">
        <title>Genome of toxic invasive species Heracleum sosnowskyi carries increased number of genes despite the absence of recent whole-genome duplications.</title>
        <authorList>
            <person name="Schelkunov M."/>
            <person name="Shtratnikova V."/>
            <person name="Makarenko M."/>
            <person name="Klepikova A."/>
            <person name="Omelchenko D."/>
            <person name="Novikova G."/>
            <person name="Obukhova E."/>
            <person name="Bogdanov V."/>
            <person name="Penin A."/>
            <person name="Logacheva M."/>
        </authorList>
    </citation>
    <scope>NUCLEOTIDE SEQUENCE</scope>
    <source>
        <strain evidence="4">Hsosn_3</strain>
        <tissue evidence="4">Leaf</tissue>
    </source>
</reference>
<dbReference type="EMBL" id="JAUIZM010000007">
    <property type="protein sequence ID" value="KAK1376648.1"/>
    <property type="molecule type" value="Genomic_DNA"/>
</dbReference>
<accession>A0AAD8I2D9</accession>
<keyword evidence="3" id="KW-0862">Zinc</keyword>
<dbReference type="PANTHER" id="PTHR12857">
    <property type="entry name" value="CXXC MOTIF CONTAINING ZINC BINDING PROTEIN"/>
    <property type="match status" value="1"/>
</dbReference>